<comment type="caution">
    <text evidence="3">The sequence shown here is derived from an EMBL/GenBank/DDBJ whole genome shotgun (WGS) entry which is preliminary data.</text>
</comment>
<dbReference type="InterPro" id="IPR000572">
    <property type="entry name" value="OxRdtase_Mopterin-bd_dom"/>
</dbReference>
<reference evidence="3 4" key="1">
    <citation type="submission" date="2019-04" db="EMBL/GenBank/DDBJ databases">
        <title>Azoarcus nasutitermitis sp. nov. isolated from termite nest.</title>
        <authorList>
            <person name="Lin S.-Y."/>
            <person name="Hameed A."/>
            <person name="Hsu Y.-H."/>
            <person name="Young C.-C."/>
        </authorList>
    </citation>
    <scope>NUCLEOTIDE SEQUENCE [LARGE SCALE GENOMIC DNA]</scope>
    <source>
        <strain evidence="3 4">CC-YHH838</strain>
    </source>
</reference>
<proteinExistence type="predicted"/>
<accession>A0A4V3WCA5</accession>
<dbReference type="RefSeq" id="WP_136347277.1">
    <property type="nucleotide sequence ID" value="NZ_SSOC01000002.1"/>
</dbReference>
<evidence type="ECO:0000313" key="3">
    <source>
        <dbReference type="EMBL" id="THF66328.1"/>
    </source>
</evidence>
<dbReference type="SUPFAM" id="SSF56524">
    <property type="entry name" value="Oxidoreductase molybdopterin-binding domain"/>
    <property type="match status" value="1"/>
</dbReference>
<dbReference type="OrthoDB" id="9798763at2"/>
<dbReference type="AlphaFoldDB" id="A0A4V3WCA5"/>
<keyword evidence="1" id="KW-0732">Signal</keyword>
<gene>
    <name evidence="3" type="ORF">E6C76_05655</name>
</gene>
<feature type="domain" description="Oxidoreductase molybdopterin-binding" evidence="2">
    <location>
        <begin position="81"/>
        <end position="149"/>
    </location>
</feature>
<evidence type="ECO:0000313" key="4">
    <source>
        <dbReference type="Proteomes" id="UP000308430"/>
    </source>
</evidence>
<dbReference type="Pfam" id="PF00174">
    <property type="entry name" value="Oxidored_molyb"/>
    <property type="match status" value="1"/>
</dbReference>
<evidence type="ECO:0000256" key="1">
    <source>
        <dbReference type="SAM" id="SignalP"/>
    </source>
</evidence>
<protein>
    <recommendedName>
        <fullName evidence="2">Oxidoreductase molybdopterin-binding domain-containing protein</fullName>
    </recommendedName>
</protein>
<organism evidence="3 4">
    <name type="scientific">Pseudothauera nasutitermitis</name>
    <dbReference type="NCBI Taxonomy" id="2565930"/>
    <lineage>
        <taxon>Bacteria</taxon>
        <taxon>Pseudomonadati</taxon>
        <taxon>Pseudomonadota</taxon>
        <taxon>Betaproteobacteria</taxon>
        <taxon>Rhodocyclales</taxon>
        <taxon>Zoogloeaceae</taxon>
        <taxon>Pseudothauera</taxon>
    </lineage>
</organism>
<keyword evidence="4" id="KW-1185">Reference proteome</keyword>
<dbReference type="InterPro" id="IPR036374">
    <property type="entry name" value="OxRdtase_Mopterin-bd_sf"/>
</dbReference>
<dbReference type="Gene3D" id="3.90.420.10">
    <property type="entry name" value="Oxidoreductase, molybdopterin-binding domain"/>
    <property type="match status" value="1"/>
</dbReference>
<feature type="chain" id="PRO_5020828692" description="Oxidoreductase molybdopterin-binding domain-containing protein" evidence="1">
    <location>
        <begin position="24"/>
        <end position="176"/>
    </location>
</feature>
<name>A0A4V3WCA5_9RHOO</name>
<sequence>MKRLRHALAAFAALFLFVSAVRAAPAGAPYPVTLPAFPAGPQVLSTVAPDGATQRYSMADLEALGTWELTTSTFWPGDDGTYQGVLLSALLRDAGLAEAAAVRLVAQDGFSQVIPRADWVTWPVLLASRRDGGAMARRDKGPLRIIYPREMDGALHDAVYRLRWIWMLARIEAVAE</sequence>
<dbReference type="EMBL" id="SSOC01000002">
    <property type="protein sequence ID" value="THF66328.1"/>
    <property type="molecule type" value="Genomic_DNA"/>
</dbReference>
<feature type="signal peptide" evidence="1">
    <location>
        <begin position="1"/>
        <end position="23"/>
    </location>
</feature>
<dbReference type="Proteomes" id="UP000308430">
    <property type="component" value="Unassembled WGS sequence"/>
</dbReference>
<evidence type="ECO:0000259" key="2">
    <source>
        <dbReference type="Pfam" id="PF00174"/>
    </source>
</evidence>